<protein>
    <recommendedName>
        <fullName evidence="3">DUF7702 domain-containing protein</fullName>
    </recommendedName>
</protein>
<name>A0AAD7TZR6_9APHY</name>
<evidence type="ECO:0000256" key="1">
    <source>
        <dbReference type="SAM" id="MobiDB-lite"/>
    </source>
</evidence>
<feature type="region of interest" description="Disordered" evidence="1">
    <location>
        <begin position="286"/>
        <end position="310"/>
    </location>
</feature>
<dbReference type="PANTHER" id="PTHR42109">
    <property type="entry name" value="UNPLACED GENOMIC SCAFFOLD UM_SCAF_CONTIG_1.265, WHOLE GENOME SHOTGUN SEQUENCE"/>
    <property type="match status" value="1"/>
</dbReference>
<reference evidence="4" key="1">
    <citation type="submission" date="2022-11" db="EMBL/GenBank/DDBJ databases">
        <title>Genome Sequence of Cubamyces cubensis.</title>
        <authorList>
            <person name="Buettner E."/>
        </authorList>
    </citation>
    <scope>NUCLEOTIDE SEQUENCE</scope>
    <source>
        <strain evidence="4">MPL-01</strain>
    </source>
</reference>
<dbReference type="EMBL" id="JAPEVG010000049">
    <property type="protein sequence ID" value="KAJ8489392.1"/>
    <property type="molecule type" value="Genomic_DNA"/>
</dbReference>
<keyword evidence="2" id="KW-0472">Membrane</keyword>
<accession>A0AAD7TZR6</accession>
<feature type="transmembrane region" description="Helical" evidence="2">
    <location>
        <begin position="40"/>
        <end position="60"/>
    </location>
</feature>
<keyword evidence="2" id="KW-1133">Transmembrane helix</keyword>
<comment type="caution">
    <text evidence="4">The sequence shown here is derived from an EMBL/GenBank/DDBJ whole genome shotgun (WGS) entry which is preliminary data.</text>
</comment>
<keyword evidence="5" id="KW-1185">Reference proteome</keyword>
<feature type="transmembrane region" description="Helical" evidence="2">
    <location>
        <begin position="149"/>
        <end position="170"/>
    </location>
</feature>
<evidence type="ECO:0000313" key="4">
    <source>
        <dbReference type="EMBL" id="KAJ8489392.1"/>
    </source>
</evidence>
<feature type="domain" description="DUF7702" evidence="3">
    <location>
        <begin position="4"/>
        <end position="260"/>
    </location>
</feature>
<evidence type="ECO:0000259" key="3">
    <source>
        <dbReference type="Pfam" id="PF24800"/>
    </source>
</evidence>
<proteinExistence type="predicted"/>
<feature type="transmembrane region" description="Helical" evidence="2">
    <location>
        <begin position="6"/>
        <end position="28"/>
    </location>
</feature>
<evidence type="ECO:0000256" key="2">
    <source>
        <dbReference type="SAM" id="Phobius"/>
    </source>
</evidence>
<organism evidence="4 5">
    <name type="scientific">Trametes cubensis</name>
    <dbReference type="NCBI Taxonomy" id="1111947"/>
    <lineage>
        <taxon>Eukaryota</taxon>
        <taxon>Fungi</taxon>
        <taxon>Dikarya</taxon>
        <taxon>Basidiomycota</taxon>
        <taxon>Agaricomycotina</taxon>
        <taxon>Agaricomycetes</taxon>
        <taxon>Polyporales</taxon>
        <taxon>Polyporaceae</taxon>
        <taxon>Trametes</taxon>
    </lineage>
</organism>
<sequence>MVKLDARGYIAIAEIVLYVPIFFIGIPIALRNGFTRKAGWIFLVLLSIVRIIGGVTHILSEQNPSNTTLQIIFNIMESSGLSPLLVATVGFLGTVGQYSIGGHLIMGRGLRLMGVLGTVALALAIVGGVNSGNAKSQSELDSGTRFRKIGSALFGVLYVAIVFVTVFCMQNKDKILKYRRKLLQGIAVALPFLFVRVLYAILSAFAPATRAFDADDHPIPVNGSSSLKTFGPTGSWAVYLIMSVVVEYIVVVIYTTVGIRTPLSKDEAEYGQAPSDTYAMFDAQPLAGNGRRSQSDNLYKPSGTYPMPSY</sequence>
<evidence type="ECO:0000313" key="5">
    <source>
        <dbReference type="Proteomes" id="UP001215151"/>
    </source>
</evidence>
<dbReference type="Pfam" id="PF24800">
    <property type="entry name" value="DUF7702"/>
    <property type="match status" value="1"/>
</dbReference>
<keyword evidence="2" id="KW-0812">Transmembrane</keyword>
<dbReference type="Proteomes" id="UP001215151">
    <property type="component" value="Unassembled WGS sequence"/>
</dbReference>
<feature type="transmembrane region" description="Helical" evidence="2">
    <location>
        <begin position="112"/>
        <end position="129"/>
    </location>
</feature>
<feature type="transmembrane region" description="Helical" evidence="2">
    <location>
        <begin position="236"/>
        <end position="257"/>
    </location>
</feature>
<feature type="transmembrane region" description="Helical" evidence="2">
    <location>
        <begin position="80"/>
        <end position="100"/>
    </location>
</feature>
<dbReference type="AlphaFoldDB" id="A0AAD7TZR6"/>
<dbReference type="InterPro" id="IPR056119">
    <property type="entry name" value="DUF7702"/>
</dbReference>
<dbReference type="PANTHER" id="PTHR42109:SF2">
    <property type="entry name" value="INTEGRAL MEMBRANE PROTEIN"/>
    <property type="match status" value="1"/>
</dbReference>
<gene>
    <name evidence="4" type="ORF">ONZ51_g2943</name>
</gene>
<feature type="transmembrane region" description="Helical" evidence="2">
    <location>
        <begin position="182"/>
        <end position="202"/>
    </location>
</feature>